<feature type="compositionally biased region" description="Basic and acidic residues" evidence="1">
    <location>
        <begin position="1"/>
        <end position="11"/>
    </location>
</feature>
<feature type="region of interest" description="Disordered" evidence="1">
    <location>
        <begin position="279"/>
        <end position="301"/>
    </location>
</feature>
<sequence length="794" mass="88322">MDRVEQDRDEPSGGNELPTYDDLAQQNGPNSRFGRWKGWIEKRAAERYNDITPEERERRRERGWDLAPRPTMPNSSQLGPSNVNFPPEITRKPPTPRPINLEVQTSHLNLNADPVVEQSQTANSPQPSPFVSRRIEPSHLRLSFFGSRFLPHSTSQIRCVLPLHSERLLLIGHDEGLSVLDLFPQEWSEAGGIDVKSPDEAHTMLIWEGEGVFQMSVLEQGENHDGTTQGVVLLLVGSESGSPGAKDGDSPRSLRMYSLSSLSKLAKWTVAHKNAPPLDLRRPPDWQVQTSPVKKHRQQSSIARGLKSLIDAPSPTIEAQRPISYHSMLNPGSNTNATLGVHSNVQLHDSNLLPKLSPSRRKSTSTNISTSSWDVVDEAPLRWATDFVPLATANSRLASSLVTSYAIWADENRIGRGGQLLAVASKNNILLYEVPKGERLFRFVKEFYTPLQPRSIAFFHQIVHEVTRSVSEVGGSNNNNHKHKRSDSAITVRQPSDNHLRSGSQAFGSSFIDYGTQLSLFVVFDKKAGWIRIADSAVGEMELPDDSYLSALNQDQGSNFLSPKDSIGMGSHRVRSRLSFEHVSPPKWIPLVQCELPVPKSNPTNLNEPETTRKVLFFTRGRKTHILPSPLPANYAAYPSLAIITWKSPPRNITPRLCEGNGLPFLQLVAFGEEGVEVQEMSLNFISRGKNKGKARVEEVVRAEDDIVGDCGFLSLGGHWDQLSRWMDPAQMTRSKSTSSVLSTASYDSAATSIIASRLRREEGVYAWWRKGVSDYRVFWVGGTADHDDASLKA</sequence>
<feature type="compositionally biased region" description="Basic and acidic residues" evidence="1">
    <location>
        <begin position="38"/>
        <end position="64"/>
    </location>
</feature>
<feature type="region of interest" description="Disordered" evidence="1">
    <location>
        <begin position="473"/>
        <end position="500"/>
    </location>
</feature>
<feature type="compositionally biased region" description="Polar residues" evidence="1">
    <location>
        <begin position="72"/>
        <end position="84"/>
    </location>
</feature>
<accession>A0A8H7F2V5</accession>
<protein>
    <submittedName>
        <fullName evidence="2">Uncharacterized protein</fullName>
    </submittedName>
</protein>
<feature type="compositionally biased region" description="Polar residues" evidence="1">
    <location>
        <begin position="488"/>
        <end position="500"/>
    </location>
</feature>
<organism evidence="2 3">
    <name type="scientific">Agaricus bisporus var. burnettii</name>
    <dbReference type="NCBI Taxonomy" id="192524"/>
    <lineage>
        <taxon>Eukaryota</taxon>
        <taxon>Fungi</taxon>
        <taxon>Dikarya</taxon>
        <taxon>Basidiomycota</taxon>
        <taxon>Agaricomycotina</taxon>
        <taxon>Agaricomycetes</taxon>
        <taxon>Agaricomycetidae</taxon>
        <taxon>Agaricales</taxon>
        <taxon>Agaricineae</taxon>
        <taxon>Agaricaceae</taxon>
        <taxon>Agaricus</taxon>
    </lineage>
</organism>
<evidence type="ECO:0000256" key="1">
    <source>
        <dbReference type="SAM" id="MobiDB-lite"/>
    </source>
</evidence>
<dbReference type="EMBL" id="JABXXO010000006">
    <property type="protein sequence ID" value="KAF7775811.1"/>
    <property type="molecule type" value="Genomic_DNA"/>
</dbReference>
<proteinExistence type="predicted"/>
<evidence type="ECO:0000313" key="2">
    <source>
        <dbReference type="EMBL" id="KAF7775811.1"/>
    </source>
</evidence>
<evidence type="ECO:0000313" key="3">
    <source>
        <dbReference type="Proteomes" id="UP000629468"/>
    </source>
</evidence>
<gene>
    <name evidence="2" type="ORF">Agabi119p4_4204</name>
</gene>
<dbReference type="AlphaFoldDB" id="A0A8H7F2V5"/>
<dbReference type="Proteomes" id="UP000629468">
    <property type="component" value="Unassembled WGS sequence"/>
</dbReference>
<reference evidence="2 3" key="1">
    <citation type="journal article" name="Sci. Rep.">
        <title>Telomere-to-telomere assembled and centromere annotated genomes of the two main subspecies of the button mushroom Agaricus bisporus reveal especially polymorphic chromosome ends.</title>
        <authorList>
            <person name="Sonnenberg A.S.M."/>
            <person name="Sedaghat-Telgerd N."/>
            <person name="Lavrijssen B."/>
            <person name="Ohm R.A."/>
            <person name="Hendrickx P.M."/>
            <person name="Scholtmeijer K."/>
            <person name="Baars J.J.P."/>
            <person name="van Peer A."/>
        </authorList>
    </citation>
    <scope>NUCLEOTIDE SEQUENCE [LARGE SCALE GENOMIC DNA]</scope>
    <source>
        <strain evidence="2 3">H119_p4</strain>
    </source>
</reference>
<comment type="caution">
    <text evidence="2">The sequence shown here is derived from an EMBL/GenBank/DDBJ whole genome shotgun (WGS) entry which is preliminary data.</text>
</comment>
<name>A0A8H7F2V5_AGABI</name>
<feature type="region of interest" description="Disordered" evidence="1">
    <location>
        <begin position="1"/>
        <end position="93"/>
    </location>
</feature>